<evidence type="ECO:0000313" key="2">
    <source>
        <dbReference type="EMBL" id="ROS00985.1"/>
    </source>
</evidence>
<organism evidence="2 3">
    <name type="scientific">Sinobacterium caligoides</name>
    <dbReference type="NCBI Taxonomy" id="933926"/>
    <lineage>
        <taxon>Bacteria</taxon>
        <taxon>Pseudomonadati</taxon>
        <taxon>Pseudomonadota</taxon>
        <taxon>Gammaproteobacteria</taxon>
        <taxon>Cellvibrionales</taxon>
        <taxon>Spongiibacteraceae</taxon>
        <taxon>Sinobacterium</taxon>
    </lineage>
</organism>
<dbReference type="InterPro" id="IPR009875">
    <property type="entry name" value="PilZ_domain"/>
</dbReference>
<dbReference type="EMBL" id="RKHR01000004">
    <property type="protein sequence ID" value="ROS00985.1"/>
    <property type="molecule type" value="Genomic_DNA"/>
</dbReference>
<feature type="domain" description="PilZ" evidence="1">
    <location>
        <begin position="3"/>
        <end position="83"/>
    </location>
</feature>
<dbReference type="Proteomes" id="UP000275394">
    <property type="component" value="Unassembled WGS sequence"/>
</dbReference>
<evidence type="ECO:0000313" key="3">
    <source>
        <dbReference type="Proteomes" id="UP000275394"/>
    </source>
</evidence>
<dbReference type="AlphaFoldDB" id="A0A3N2DNT5"/>
<proteinExistence type="predicted"/>
<dbReference type="OrthoDB" id="7063880at2"/>
<accession>A0A3N2DNT5</accession>
<name>A0A3N2DNT5_9GAMM</name>
<dbReference type="GO" id="GO:0035438">
    <property type="term" value="F:cyclic-di-GMP binding"/>
    <property type="evidence" value="ECO:0007669"/>
    <property type="project" value="InterPro"/>
</dbReference>
<keyword evidence="3" id="KW-1185">Reference proteome</keyword>
<protein>
    <submittedName>
        <fullName evidence="2">PilZ domain-containing protein</fullName>
    </submittedName>
</protein>
<sequence length="84" mass="9357">MSERRRDIRRPFKASVEVCIPGYGDYIAEATDISEGGLFVRTGRHPLPPLRAEITVRMTGGHGETIPVQVVRHQGQGMGLMFLH</sequence>
<dbReference type="RefSeq" id="WP_123711834.1">
    <property type="nucleotide sequence ID" value="NZ_RKHR01000004.1"/>
</dbReference>
<dbReference type="SUPFAM" id="SSF141371">
    <property type="entry name" value="PilZ domain-like"/>
    <property type="match status" value="1"/>
</dbReference>
<evidence type="ECO:0000259" key="1">
    <source>
        <dbReference type="Pfam" id="PF07238"/>
    </source>
</evidence>
<reference evidence="2 3" key="1">
    <citation type="submission" date="2018-11" db="EMBL/GenBank/DDBJ databases">
        <title>Genomic Encyclopedia of Type Strains, Phase IV (KMG-IV): sequencing the most valuable type-strain genomes for metagenomic binning, comparative biology and taxonomic classification.</title>
        <authorList>
            <person name="Goeker M."/>
        </authorList>
    </citation>
    <scope>NUCLEOTIDE SEQUENCE [LARGE SCALE GENOMIC DNA]</scope>
    <source>
        <strain evidence="2 3">DSM 100316</strain>
    </source>
</reference>
<comment type="caution">
    <text evidence="2">The sequence shown here is derived from an EMBL/GenBank/DDBJ whole genome shotgun (WGS) entry which is preliminary data.</text>
</comment>
<gene>
    <name evidence="2" type="ORF">EDC56_1408</name>
</gene>
<dbReference type="Gene3D" id="2.40.10.220">
    <property type="entry name" value="predicted glycosyltransferase like domains"/>
    <property type="match status" value="1"/>
</dbReference>
<dbReference type="Pfam" id="PF07238">
    <property type="entry name" value="PilZ"/>
    <property type="match status" value="1"/>
</dbReference>